<reference evidence="1" key="1">
    <citation type="submission" date="2023-03" db="EMBL/GenBank/DDBJ databases">
        <title>Massive genome expansion in bonnet fungi (Mycena s.s.) driven by repeated elements and novel gene families across ecological guilds.</title>
        <authorList>
            <consortium name="Lawrence Berkeley National Laboratory"/>
            <person name="Harder C.B."/>
            <person name="Miyauchi S."/>
            <person name="Viragh M."/>
            <person name="Kuo A."/>
            <person name="Thoen E."/>
            <person name="Andreopoulos B."/>
            <person name="Lu D."/>
            <person name="Skrede I."/>
            <person name="Drula E."/>
            <person name="Henrissat B."/>
            <person name="Morin E."/>
            <person name="Kohler A."/>
            <person name="Barry K."/>
            <person name="LaButti K."/>
            <person name="Morin E."/>
            <person name="Salamov A."/>
            <person name="Lipzen A."/>
            <person name="Mereny Z."/>
            <person name="Hegedus B."/>
            <person name="Baldrian P."/>
            <person name="Stursova M."/>
            <person name="Weitz H."/>
            <person name="Taylor A."/>
            <person name="Grigoriev I.V."/>
            <person name="Nagy L.G."/>
            <person name="Martin F."/>
            <person name="Kauserud H."/>
        </authorList>
    </citation>
    <scope>NUCLEOTIDE SEQUENCE</scope>
    <source>
        <strain evidence="1">9144</strain>
    </source>
</reference>
<dbReference type="EMBL" id="JARJCW010000032">
    <property type="protein sequence ID" value="KAJ7208870.1"/>
    <property type="molecule type" value="Genomic_DNA"/>
</dbReference>
<feature type="non-terminal residue" evidence="1">
    <location>
        <position position="1"/>
    </location>
</feature>
<evidence type="ECO:0000313" key="2">
    <source>
        <dbReference type="Proteomes" id="UP001219525"/>
    </source>
</evidence>
<sequence length="156" mass="17309">MDPLSVGTALVPLCITIVNVLRAVVETHKSCPQELRALLSRAAGLSIQLRQLDAAKVALSAEQRAYIAQVCDEDACGQTVRELNDLVWKIHKARPGQTPDEALEKTGAATTMKWFLQKPDVDRLLTKLREHQQDIFMAVTTITMYARAFYGNDLGM</sequence>
<protein>
    <submittedName>
        <fullName evidence="1">Uncharacterized protein</fullName>
    </submittedName>
</protein>
<keyword evidence="2" id="KW-1185">Reference proteome</keyword>
<comment type="caution">
    <text evidence="1">The sequence shown here is derived from an EMBL/GenBank/DDBJ whole genome shotgun (WGS) entry which is preliminary data.</text>
</comment>
<name>A0AAD6VDC0_9AGAR</name>
<organism evidence="1 2">
    <name type="scientific">Mycena pura</name>
    <dbReference type="NCBI Taxonomy" id="153505"/>
    <lineage>
        <taxon>Eukaryota</taxon>
        <taxon>Fungi</taxon>
        <taxon>Dikarya</taxon>
        <taxon>Basidiomycota</taxon>
        <taxon>Agaricomycotina</taxon>
        <taxon>Agaricomycetes</taxon>
        <taxon>Agaricomycetidae</taxon>
        <taxon>Agaricales</taxon>
        <taxon>Marasmiineae</taxon>
        <taxon>Mycenaceae</taxon>
        <taxon>Mycena</taxon>
    </lineage>
</organism>
<gene>
    <name evidence="1" type="ORF">GGX14DRAFT_632810</name>
</gene>
<accession>A0AAD6VDC0</accession>
<dbReference type="AlphaFoldDB" id="A0AAD6VDC0"/>
<proteinExistence type="predicted"/>
<dbReference type="Proteomes" id="UP001219525">
    <property type="component" value="Unassembled WGS sequence"/>
</dbReference>
<evidence type="ECO:0000313" key="1">
    <source>
        <dbReference type="EMBL" id="KAJ7208870.1"/>
    </source>
</evidence>